<keyword evidence="2" id="KW-0489">Methyltransferase</keyword>
<dbReference type="Pfam" id="PF10294">
    <property type="entry name" value="Methyltransf_16"/>
    <property type="match status" value="1"/>
</dbReference>
<name>A0A9Y0ZHE0_BIXOR</name>
<evidence type="ECO:0000256" key="1">
    <source>
        <dbReference type="SAM" id="SignalP"/>
    </source>
</evidence>
<feature type="chain" id="PRO_5040839621" evidence="1">
    <location>
        <begin position="17"/>
        <end position="81"/>
    </location>
</feature>
<dbReference type="AlphaFoldDB" id="A0A9Y0ZHE0"/>
<dbReference type="InterPro" id="IPR038899">
    <property type="entry name" value="METTL22"/>
</dbReference>
<protein>
    <submittedName>
        <fullName evidence="2">Methyltransferase 22 isoform X1</fullName>
    </submittedName>
</protein>
<feature type="signal peptide" evidence="1">
    <location>
        <begin position="1"/>
        <end position="16"/>
    </location>
</feature>
<keyword evidence="2" id="KW-0808">Transferase</keyword>
<accession>A0A9Y0ZHE0</accession>
<dbReference type="PANTHER" id="PTHR23108">
    <property type="entry name" value="METHYLTRANSFERASE-RELATED"/>
    <property type="match status" value="1"/>
</dbReference>
<sequence length="81" mass="8978">MAWGFSLLLLSLPGLAGILLARIAKTVLLTDHGDNVLDNCAKNVQLNYGVFHCHAAIHVRELDWMNPSPPEVSTEPECRKR</sequence>
<dbReference type="Gene3D" id="3.40.50.150">
    <property type="entry name" value="Vaccinia Virus protein VP39"/>
    <property type="match status" value="1"/>
</dbReference>
<proteinExistence type="evidence at transcript level"/>
<dbReference type="GO" id="GO:0032259">
    <property type="term" value="P:methylation"/>
    <property type="evidence" value="ECO:0007669"/>
    <property type="project" value="UniProtKB-KW"/>
</dbReference>
<dbReference type="InterPro" id="IPR019410">
    <property type="entry name" value="Methyltransf_16"/>
</dbReference>
<reference evidence="2" key="1">
    <citation type="submission" date="2021-04" db="EMBL/GenBank/DDBJ databases">
        <title>Transcriptome analysis for identification of genes encoding DOXP/MEP, carotenoid and bixin pathway enzymes in seeds of Bixa orellana.</title>
        <authorList>
            <person name="Moreira V.S."/>
            <person name="Soares V.L.F."/>
            <person name="de Souza V.C."/>
            <person name="Goliatt P.V.Z.C."/>
            <person name="Reboucas T.N.H."/>
            <person name="Otoni W.C."/>
            <person name="Costa M.G.C."/>
        </authorList>
    </citation>
    <scope>NUCLEOTIDE SEQUENCE</scope>
    <source>
        <strain evidence="2">C9230_g1_i5_m.25099</strain>
    </source>
</reference>
<dbReference type="EMBL" id="MW885586">
    <property type="protein sequence ID" value="QTZ19712.1"/>
    <property type="molecule type" value="mRNA"/>
</dbReference>
<organism evidence="2">
    <name type="scientific">Bixa orellana</name>
    <name type="common">Lipstick tree</name>
    <dbReference type="NCBI Taxonomy" id="66672"/>
    <lineage>
        <taxon>Eukaryota</taxon>
        <taxon>Viridiplantae</taxon>
        <taxon>Streptophyta</taxon>
        <taxon>Embryophyta</taxon>
        <taxon>Tracheophyta</taxon>
        <taxon>Spermatophyta</taxon>
        <taxon>Magnoliopsida</taxon>
        <taxon>eudicotyledons</taxon>
        <taxon>Gunneridae</taxon>
        <taxon>Pentapetalae</taxon>
        <taxon>rosids</taxon>
        <taxon>malvids</taxon>
        <taxon>Malvales</taxon>
        <taxon>Bixaceae</taxon>
        <taxon>Bixa</taxon>
    </lineage>
</organism>
<dbReference type="GO" id="GO:0008276">
    <property type="term" value="F:protein methyltransferase activity"/>
    <property type="evidence" value="ECO:0007669"/>
    <property type="project" value="InterPro"/>
</dbReference>
<dbReference type="PANTHER" id="PTHR23108:SF0">
    <property type="entry name" value="METHYLTRANSFERASE-LIKE PROTEIN 22"/>
    <property type="match status" value="1"/>
</dbReference>
<keyword evidence="1" id="KW-0732">Signal</keyword>
<dbReference type="GO" id="GO:0005634">
    <property type="term" value="C:nucleus"/>
    <property type="evidence" value="ECO:0007669"/>
    <property type="project" value="TreeGrafter"/>
</dbReference>
<evidence type="ECO:0000313" key="2">
    <source>
        <dbReference type="EMBL" id="QTZ19712.1"/>
    </source>
</evidence>
<dbReference type="InterPro" id="IPR029063">
    <property type="entry name" value="SAM-dependent_MTases_sf"/>
</dbReference>